<protein>
    <submittedName>
        <fullName evidence="1">Uncharacterized protein</fullName>
    </submittedName>
</protein>
<sequence>MLQQLFDFVELNREAGNEDWNDTFAYWLLILHDPDHPYARNAEMACSAMSFQYDVEEQSTDVFSDEELIPSVFLPIAPVTLAFRWAPFPAASTALGQPLYSDSNKGKTLAIFKPTTENHLTGFTTDNKHFDFLLPHVCSKAIETQSLVLLVGEPGWDYTSDYLEDEPQIQERMRELGFVYTLRKPQDSPSTT</sequence>
<evidence type="ECO:0000313" key="1">
    <source>
        <dbReference type="EMBL" id="MBW3127573.1"/>
    </source>
</evidence>
<name>A0ABS6WXS2_9BACT</name>
<dbReference type="RefSeq" id="WP_185282734.1">
    <property type="nucleotide sequence ID" value="NZ_JAHWGL010000007.1"/>
</dbReference>
<reference evidence="1 2" key="1">
    <citation type="submission" date="2021-07" db="EMBL/GenBank/DDBJ databases">
        <title>Hymenobacter profundi sp. nov., isolated from deep-sea water.</title>
        <authorList>
            <person name="Kim M.K."/>
        </authorList>
    </citation>
    <scope>NUCLEOTIDE SEQUENCE [LARGE SCALE GENOMIC DNA]</scope>
    <source>
        <strain evidence="1 2">M2</strain>
    </source>
</reference>
<dbReference type="Proteomes" id="UP000826188">
    <property type="component" value="Unassembled WGS sequence"/>
</dbReference>
<accession>A0ABS6WXS2</accession>
<evidence type="ECO:0000313" key="2">
    <source>
        <dbReference type="Proteomes" id="UP000826188"/>
    </source>
</evidence>
<proteinExistence type="predicted"/>
<comment type="caution">
    <text evidence="1">The sequence shown here is derived from an EMBL/GenBank/DDBJ whole genome shotgun (WGS) entry which is preliminary data.</text>
</comment>
<gene>
    <name evidence="1" type="ORF">KYK14_03350</name>
</gene>
<dbReference type="EMBL" id="JAHWGL010000007">
    <property type="protein sequence ID" value="MBW3127573.1"/>
    <property type="molecule type" value="Genomic_DNA"/>
</dbReference>
<organism evidence="1 2">
    <name type="scientific">Hymenobacter profundi</name>
    <dbReference type="NCBI Taxonomy" id="1982110"/>
    <lineage>
        <taxon>Bacteria</taxon>
        <taxon>Pseudomonadati</taxon>
        <taxon>Bacteroidota</taxon>
        <taxon>Cytophagia</taxon>
        <taxon>Cytophagales</taxon>
        <taxon>Hymenobacteraceae</taxon>
        <taxon>Hymenobacter</taxon>
    </lineage>
</organism>
<keyword evidence="2" id="KW-1185">Reference proteome</keyword>